<proteinExistence type="predicted"/>
<evidence type="ECO:0000313" key="2">
    <source>
        <dbReference type="Proteomes" id="UP000188605"/>
    </source>
</evidence>
<name>A0ACC8XEW4_9FIRM</name>
<reference evidence="1" key="1">
    <citation type="submission" date="2016-08" db="EMBL/GenBank/DDBJ databases">
        <authorList>
            <person name="Ngugi D.K."/>
            <person name="Miyake S."/>
            <person name="Stingl U."/>
        </authorList>
    </citation>
    <scope>NUCLEOTIDE SEQUENCE</scope>
    <source>
        <strain evidence="1">SCG-B11WGA-EpuloA1</strain>
    </source>
</reference>
<comment type="caution">
    <text evidence="1">The sequence shown here is derived from an EMBL/GenBank/DDBJ whole genome shotgun (WGS) entry which is preliminary data.</text>
</comment>
<organism evidence="1 2">
    <name type="scientific">Candidatus Epulonipiscium fishelsonii</name>
    <dbReference type="NCBI Taxonomy" id="77094"/>
    <lineage>
        <taxon>Bacteria</taxon>
        <taxon>Bacillati</taxon>
        <taxon>Bacillota</taxon>
        <taxon>Clostridia</taxon>
        <taxon>Lachnospirales</taxon>
        <taxon>Lachnospiraceae</taxon>
        <taxon>Candidatus Epulonipiscium</taxon>
    </lineage>
</organism>
<dbReference type="Proteomes" id="UP000188605">
    <property type="component" value="Unassembled WGS sequence"/>
</dbReference>
<evidence type="ECO:0000313" key="1">
    <source>
        <dbReference type="EMBL" id="ONI41878.1"/>
    </source>
</evidence>
<sequence length="568" mass="64482">MSRKGSIKSQLVILMVIILLGMAFSFINQIKELSVVLNEEKTFLNKEISDEVMKYVNAEVQDILMSISTYITNLEEEIDKNMLNCALWIKEIDTLKGDLTMDDINYIHNLTNMSDIYVSDENGVFIYSTEEEAFGLSIYDIDPAYKKIMDEEVAYMPSDFRLKIINQSIFKFTTIARPDGRGLIQTGYDSDNLENSLNAFISELNGIEELYLVDKNNIILTQNTIDNVVPSHSKGTEINNREVKTAFDLKTSAIKLTEDLFEVIVPIKDRDGNMKYALYAKINANPYMSILDTIDKPLEVITLELERITNQIIINTLIVILILVIFIPAMVSLCLRPIKLFEKQLKAIVNKTSTNEKILLYESTFLSSELVGLRSAIQAIIAKNDLFFKKQIEKDGLSGLYNKVTTEKRISEYLENGGEGILFMIDVDNFKGVNDNLGHDFGDYVIKDVAYKLNSVFMYNDIIGRIGGDEFMVFIKNKNINIEAKGMQLCNAIATTYSEKDVEVFVSASVGIAIATEADINFKELYLSADAAMYESKKAGKNKFTINYDVISDYEIMQELKHRNSFKR</sequence>
<gene>
    <name evidence="1" type="ORF">AN396_02770</name>
</gene>
<keyword evidence="2" id="KW-1185">Reference proteome</keyword>
<accession>A0ACC8XEW4</accession>
<protein>
    <submittedName>
        <fullName evidence="1">Uncharacterized protein</fullName>
    </submittedName>
</protein>
<dbReference type="EMBL" id="LJDB01000026">
    <property type="protein sequence ID" value="ONI41878.1"/>
    <property type="molecule type" value="Genomic_DNA"/>
</dbReference>